<evidence type="ECO:0000256" key="1">
    <source>
        <dbReference type="SAM" id="Phobius"/>
    </source>
</evidence>
<name>A0A1F4UWG8_UNCKA</name>
<proteinExistence type="predicted"/>
<reference evidence="2 3" key="1">
    <citation type="journal article" date="2016" name="Nat. Commun.">
        <title>Thousands of microbial genomes shed light on interconnected biogeochemical processes in an aquifer system.</title>
        <authorList>
            <person name="Anantharaman K."/>
            <person name="Brown C.T."/>
            <person name="Hug L.A."/>
            <person name="Sharon I."/>
            <person name="Castelle C.J."/>
            <person name="Probst A.J."/>
            <person name="Thomas B.C."/>
            <person name="Singh A."/>
            <person name="Wilkins M.J."/>
            <person name="Karaoz U."/>
            <person name="Brodie E.L."/>
            <person name="Williams K.H."/>
            <person name="Hubbard S.S."/>
            <person name="Banfield J.F."/>
        </authorList>
    </citation>
    <scope>NUCLEOTIDE SEQUENCE [LARGE SCALE GENOMIC DNA]</scope>
</reference>
<keyword evidence="1" id="KW-0472">Membrane</keyword>
<evidence type="ECO:0000313" key="3">
    <source>
        <dbReference type="Proteomes" id="UP000177458"/>
    </source>
</evidence>
<dbReference type="EMBL" id="MEVF01000025">
    <property type="protein sequence ID" value="OGC49284.1"/>
    <property type="molecule type" value="Genomic_DNA"/>
</dbReference>
<feature type="transmembrane region" description="Helical" evidence="1">
    <location>
        <begin position="6"/>
        <end position="28"/>
    </location>
</feature>
<keyword evidence="1" id="KW-0812">Transmembrane</keyword>
<organism evidence="2 3">
    <name type="scientific">candidate division WWE3 bacterium RIFCSPLOWO2_01_FULL_37_15</name>
    <dbReference type="NCBI Taxonomy" id="1802622"/>
    <lineage>
        <taxon>Bacteria</taxon>
        <taxon>Katanobacteria</taxon>
    </lineage>
</organism>
<protein>
    <submittedName>
        <fullName evidence="2">Uncharacterized protein</fullName>
    </submittedName>
</protein>
<keyword evidence="1" id="KW-1133">Transmembrane helix</keyword>
<sequence length="193" mass="21613">MKKIFYIYICIALLSITSLGIVLAAFTYKNKYVGSTFTIGSAVIKLFQDLTGGPEPSNLTDELPGPAFQNISDGWQFDYPIKIFNSGSTRINLSSRANYTTVNDPDNLRDIIYVEIFEWNDSNFNGIFDLEEKGTSLYAPKTILRWKNDGIQMGQIDSGQTRSYLLSFSTPSVTDSKQGKTGLFDFEFDSLSL</sequence>
<comment type="caution">
    <text evidence="2">The sequence shown here is derived from an EMBL/GenBank/DDBJ whole genome shotgun (WGS) entry which is preliminary data.</text>
</comment>
<dbReference type="Proteomes" id="UP000177458">
    <property type="component" value="Unassembled WGS sequence"/>
</dbReference>
<gene>
    <name evidence="2" type="ORF">A3A69_02385</name>
</gene>
<dbReference type="AlphaFoldDB" id="A0A1F4UWG8"/>
<evidence type="ECO:0000313" key="2">
    <source>
        <dbReference type="EMBL" id="OGC49284.1"/>
    </source>
</evidence>
<accession>A0A1F4UWG8</accession>